<dbReference type="GO" id="GO:0005886">
    <property type="term" value="C:plasma membrane"/>
    <property type="evidence" value="ECO:0007669"/>
    <property type="project" value="UniProtKB-SubCell"/>
</dbReference>
<keyword evidence="5 6" id="KW-0472">Membrane</keyword>
<keyword evidence="3 6" id="KW-0812">Transmembrane</keyword>
<dbReference type="STRING" id="93684.SAMN05421853_104287"/>
<evidence type="ECO:0000256" key="5">
    <source>
        <dbReference type="ARBA" id="ARBA00023136"/>
    </source>
</evidence>
<name>A0A1I5Y1L6_9RHOB</name>
<evidence type="ECO:0000256" key="4">
    <source>
        <dbReference type="ARBA" id="ARBA00022989"/>
    </source>
</evidence>
<feature type="transmembrane region" description="Helical" evidence="6">
    <location>
        <begin position="117"/>
        <end position="137"/>
    </location>
</feature>
<organism evidence="7 8">
    <name type="scientific">Roseivivax halotolerans</name>
    <dbReference type="NCBI Taxonomy" id="93684"/>
    <lineage>
        <taxon>Bacteria</taxon>
        <taxon>Pseudomonadati</taxon>
        <taxon>Pseudomonadota</taxon>
        <taxon>Alphaproteobacteria</taxon>
        <taxon>Rhodobacterales</taxon>
        <taxon>Roseobacteraceae</taxon>
        <taxon>Roseivivax</taxon>
    </lineage>
</organism>
<feature type="transmembrane region" description="Helical" evidence="6">
    <location>
        <begin position="303"/>
        <end position="320"/>
    </location>
</feature>
<dbReference type="PANTHER" id="PTHR32196">
    <property type="entry name" value="ABC TRANSPORTER PERMEASE PROTEIN YPHD-RELATED-RELATED"/>
    <property type="match status" value="1"/>
</dbReference>
<proteinExistence type="predicted"/>
<gene>
    <name evidence="7" type="ORF">SAMN05421853_104287</name>
</gene>
<dbReference type="GO" id="GO:0022857">
    <property type="term" value="F:transmembrane transporter activity"/>
    <property type="evidence" value="ECO:0007669"/>
    <property type="project" value="InterPro"/>
</dbReference>
<protein>
    <submittedName>
        <fullName evidence="7">Ribose transport system permease protein</fullName>
    </submittedName>
</protein>
<accession>A0A1I5Y1L6</accession>
<evidence type="ECO:0000256" key="1">
    <source>
        <dbReference type="ARBA" id="ARBA00004651"/>
    </source>
</evidence>
<dbReference type="EMBL" id="FOXV01000004">
    <property type="protein sequence ID" value="SFQ38132.1"/>
    <property type="molecule type" value="Genomic_DNA"/>
</dbReference>
<evidence type="ECO:0000313" key="7">
    <source>
        <dbReference type="EMBL" id="SFQ38132.1"/>
    </source>
</evidence>
<dbReference type="Pfam" id="PF02653">
    <property type="entry name" value="BPD_transp_2"/>
    <property type="match status" value="1"/>
</dbReference>
<dbReference type="AlphaFoldDB" id="A0A1I5Y1L6"/>
<feature type="transmembrane region" description="Helical" evidence="6">
    <location>
        <begin position="28"/>
        <end position="49"/>
    </location>
</feature>
<feature type="transmembrane region" description="Helical" evidence="6">
    <location>
        <begin position="173"/>
        <end position="194"/>
    </location>
</feature>
<keyword evidence="8" id="KW-1185">Reference proteome</keyword>
<dbReference type="RefSeq" id="WP_093010561.1">
    <property type="nucleotide sequence ID" value="NZ_FOXV01000004.1"/>
</dbReference>
<dbReference type="CDD" id="cd06579">
    <property type="entry name" value="TM_PBP1_transp_AraH_like"/>
    <property type="match status" value="1"/>
</dbReference>
<keyword evidence="4 6" id="KW-1133">Transmembrane helix</keyword>
<feature type="transmembrane region" description="Helical" evidence="6">
    <location>
        <begin position="225"/>
        <end position="243"/>
    </location>
</feature>
<evidence type="ECO:0000313" key="8">
    <source>
        <dbReference type="Proteomes" id="UP000243106"/>
    </source>
</evidence>
<dbReference type="Proteomes" id="UP000243106">
    <property type="component" value="Unassembled WGS sequence"/>
</dbReference>
<feature type="transmembrane region" description="Helical" evidence="6">
    <location>
        <begin position="61"/>
        <end position="80"/>
    </location>
</feature>
<keyword evidence="2" id="KW-1003">Cell membrane</keyword>
<reference evidence="8" key="1">
    <citation type="submission" date="2016-10" db="EMBL/GenBank/DDBJ databases">
        <authorList>
            <person name="Varghese N."/>
            <person name="Submissions S."/>
        </authorList>
    </citation>
    <scope>NUCLEOTIDE SEQUENCE [LARGE SCALE GENOMIC DNA]</scope>
    <source>
        <strain evidence="8">JCM 10271</strain>
    </source>
</reference>
<feature type="transmembrane region" description="Helical" evidence="6">
    <location>
        <begin position="86"/>
        <end position="110"/>
    </location>
</feature>
<evidence type="ECO:0000256" key="2">
    <source>
        <dbReference type="ARBA" id="ARBA00022475"/>
    </source>
</evidence>
<sequence length="328" mass="33445">MTNTSDTKANEAEGRRSFLPAFINLRDAGTLFGLALILIVFAVLNPVFMTAPNVLNILQQSSINACIALGMTFVIISGGIDLSVGPAAAISAVAGAALMTAGVPLPVALLGAMGTGMLCGLFNGCLIAFAGLQPFIVTLGGLSLYRALALIFTGGNPIFGIPTEFRAFINGDLLGVPVPVVIVGLIALLLWIVLNRTPFGEYILAVGGNQEAARIAGVPVARTRITVYVMSGGLAAVAALILMGRLGAADPTMGNLWELDAIAAAAIGGASLMGGKGSVVGTLLGAVILGSLRNGLTLMNVQAFYQLLATGIIIIVAMLIDRATRGRA</sequence>
<comment type="subcellular location">
    <subcellularLocation>
        <location evidence="1">Cell membrane</location>
        <topology evidence="1">Multi-pass membrane protein</topology>
    </subcellularLocation>
</comment>
<feature type="transmembrane region" description="Helical" evidence="6">
    <location>
        <begin position="264"/>
        <end position="291"/>
    </location>
</feature>
<evidence type="ECO:0000256" key="3">
    <source>
        <dbReference type="ARBA" id="ARBA00022692"/>
    </source>
</evidence>
<dbReference type="InterPro" id="IPR001851">
    <property type="entry name" value="ABC_transp_permease"/>
</dbReference>
<evidence type="ECO:0000256" key="6">
    <source>
        <dbReference type="SAM" id="Phobius"/>
    </source>
</evidence>